<feature type="non-terminal residue" evidence="1">
    <location>
        <position position="1"/>
    </location>
</feature>
<comment type="caution">
    <text evidence="1">The sequence shown here is derived from an EMBL/GenBank/DDBJ whole genome shotgun (WGS) entry which is preliminary data.</text>
</comment>
<keyword evidence="2" id="KW-1185">Reference proteome</keyword>
<reference evidence="1" key="1">
    <citation type="submission" date="2021-06" db="EMBL/GenBank/DDBJ databases">
        <authorList>
            <person name="Kallberg Y."/>
            <person name="Tangrot J."/>
            <person name="Rosling A."/>
        </authorList>
    </citation>
    <scope>NUCLEOTIDE SEQUENCE</scope>
    <source>
        <strain evidence="1">MA461A</strain>
    </source>
</reference>
<sequence>QNWNNCKTAKASLTLGSGLSSINVEGAYSIPLCFMLLFAELIPLDGIKESNIILSISSSVSLNSSDP</sequence>
<dbReference type="Proteomes" id="UP000789920">
    <property type="component" value="Unassembled WGS sequence"/>
</dbReference>
<dbReference type="EMBL" id="CAJVQC010157220">
    <property type="protein sequence ID" value="CAG8847700.1"/>
    <property type="molecule type" value="Genomic_DNA"/>
</dbReference>
<proteinExistence type="predicted"/>
<evidence type="ECO:0000313" key="2">
    <source>
        <dbReference type="Proteomes" id="UP000789920"/>
    </source>
</evidence>
<name>A0ACA9SUJ8_9GLOM</name>
<protein>
    <submittedName>
        <fullName evidence="1">15359_t:CDS:1</fullName>
    </submittedName>
</protein>
<gene>
    <name evidence="1" type="ORF">RPERSI_LOCUS34760</name>
</gene>
<organism evidence="1 2">
    <name type="scientific">Racocetra persica</name>
    <dbReference type="NCBI Taxonomy" id="160502"/>
    <lineage>
        <taxon>Eukaryota</taxon>
        <taxon>Fungi</taxon>
        <taxon>Fungi incertae sedis</taxon>
        <taxon>Mucoromycota</taxon>
        <taxon>Glomeromycotina</taxon>
        <taxon>Glomeromycetes</taxon>
        <taxon>Diversisporales</taxon>
        <taxon>Gigasporaceae</taxon>
        <taxon>Racocetra</taxon>
    </lineage>
</organism>
<evidence type="ECO:0000313" key="1">
    <source>
        <dbReference type="EMBL" id="CAG8847700.1"/>
    </source>
</evidence>
<feature type="non-terminal residue" evidence="1">
    <location>
        <position position="67"/>
    </location>
</feature>
<accession>A0ACA9SUJ8</accession>